<evidence type="ECO:0000256" key="2">
    <source>
        <dbReference type="ARBA" id="ARBA00022475"/>
    </source>
</evidence>
<comment type="subcellular location">
    <subcellularLocation>
        <location evidence="1">Cell membrane</location>
        <topology evidence="1">Multi-pass membrane protein</topology>
    </subcellularLocation>
</comment>
<feature type="transmembrane region" description="Helical" evidence="8">
    <location>
        <begin position="225"/>
        <end position="248"/>
    </location>
</feature>
<dbReference type="RefSeq" id="WP_308458806.1">
    <property type="nucleotide sequence ID" value="NZ_JAJEPS010000002.1"/>
</dbReference>
<feature type="transmembrane region" description="Helical" evidence="8">
    <location>
        <begin position="80"/>
        <end position="96"/>
    </location>
</feature>
<evidence type="ECO:0000313" key="10">
    <source>
        <dbReference type="Proteomes" id="UP001198220"/>
    </source>
</evidence>
<evidence type="ECO:0000256" key="1">
    <source>
        <dbReference type="ARBA" id="ARBA00004651"/>
    </source>
</evidence>
<feature type="transmembrane region" description="Helical" evidence="8">
    <location>
        <begin position="158"/>
        <end position="175"/>
    </location>
</feature>
<proteinExistence type="predicted"/>
<evidence type="ECO:0000256" key="7">
    <source>
        <dbReference type="ARBA" id="ARBA00023136"/>
    </source>
</evidence>
<reference evidence="9 10" key="1">
    <citation type="submission" date="2021-10" db="EMBL/GenBank/DDBJ databases">
        <title>Anaerobic single-cell dispensing facilitates the cultivation of human gut bacteria.</title>
        <authorList>
            <person name="Afrizal A."/>
        </authorList>
    </citation>
    <scope>NUCLEOTIDE SEQUENCE [LARGE SCALE GENOMIC DNA]</scope>
    <source>
        <strain evidence="9 10">CLA-AA-H276</strain>
    </source>
</reference>
<dbReference type="GO" id="GO:0009103">
    <property type="term" value="P:lipopolysaccharide biosynthetic process"/>
    <property type="evidence" value="ECO:0007669"/>
    <property type="project" value="UniProtKB-ARBA"/>
</dbReference>
<gene>
    <name evidence="9" type="ORF">LKD36_04115</name>
</gene>
<feature type="transmembrane region" description="Helical" evidence="8">
    <location>
        <begin position="385"/>
        <end position="407"/>
    </location>
</feature>
<dbReference type="PANTHER" id="PTHR33908:SF11">
    <property type="entry name" value="MEMBRANE PROTEIN"/>
    <property type="match status" value="1"/>
</dbReference>
<dbReference type="EC" id="2.4.-.-" evidence="9"/>
<keyword evidence="3 9" id="KW-0328">Glycosyltransferase</keyword>
<evidence type="ECO:0000256" key="8">
    <source>
        <dbReference type="SAM" id="Phobius"/>
    </source>
</evidence>
<keyword evidence="5 8" id="KW-0812">Transmembrane</keyword>
<evidence type="ECO:0000256" key="4">
    <source>
        <dbReference type="ARBA" id="ARBA00022679"/>
    </source>
</evidence>
<dbReference type="GO" id="GO:0016763">
    <property type="term" value="F:pentosyltransferase activity"/>
    <property type="evidence" value="ECO:0007669"/>
    <property type="project" value="TreeGrafter"/>
</dbReference>
<sequence>MSKREKKIVTVVFIICIVIGLFAVQGYGINIDENTEIDIARMDLKEYVRFFFGESSRLYQFMDSLIGNLMDSVEIDHGEALLYPVVAVVSVLRVIGRTDLGMLVYHMYLYIWFLVGLLAVYQTGKFLTGKPFLSAMGAAFIGLSPVMFGNAFINNKDMVMLTLTSLCIYTGIRFVETKSRKWSVLWAVTAAFCVNMRIIGLMFVGLFGGLYLFEFLVSREKKKEEFLNGLLAAVIVVIVFIAITPATWYSLTGYFQYTISSSTGFLRWNGYELYCGKLYRYLENNLPWHYFFVCYGVTTPLFFLAALIAGQVGCVYLIAAKRKEQWKFLKYMLICAIIIWLPMMVFIVKGANVTFRHFFFIYPPMVFMAVYVLNQIAKNRKAEKILYLCGILQMLWCAGLIVVGHPFESTYFNILAGKNVEEKFEYANLDYYKAALEQVLRMDSADSIVISSDNLNCYYGIKQAWEVLNPKEKNRIQVAEPETEACENADYHVYGESIFIKENMEAQLGLEELKKCDPDSKFNTSLGLDAYGKRVITIYYNR</sequence>
<evidence type="ECO:0000256" key="3">
    <source>
        <dbReference type="ARBA" id="ARBA00022676"/>
    </source>
</evidence>
<dbReference type="PANTHER" id="PTHR33908">
    <property type="entry name" value="MANNOSYLTRANSFERASE YKCB-RELATED"/>
    <property type="match status" value="1"/>
</dbReference>
<dbReference type="EMBL" id="JAJEPS010000002">
    <property type="protein sequence ID" value="MCC2125362.1"/>
    <property type="molecule type" value="Genomic_DNA"/>
</dbReference>
<evidence type="ECO:0000313" key="9">
    <source>
        <dbReference type="EMBL" id="MCC2125362.1"/>
    </source>
</evidence>
<dbReference type="InterPro" id="IPR050297">
    <property type="entry name" value="LipidA_mod_glycosyltrf_83"/>
</dbReference>
<feature type="transmembrane region" description="Helical" evidence="8">
    <location>
        <begin position="187"/>
        <end position="213"/>
    </location>
</feature>
<dbReference type="Proteomes" id="UP001198220">
    <property type="component" value="Unassembled WGS sequence"/>
</dbReference>
<name>A0AAE3DA37_9FIRM</name>
<feature type="transmembrane region" description="Helical" evidence="8">
    <location>
        <begin position="7"/>
        <end position="28"/>
    </location>
</feature>
<feature type="transmembrane region" description="Helical" evidence="8">
    <location>
        <begin position="288"/>
        <end position="319"/>
    </location>
</feature>
<comment type="caution">
    <text evidence="9">The sequence shown here is derived from an EMBL/GenBank/DDBJ whole genome shotgun (WGS) entry which is preliminary data.</text>
</comment>
<evidence type="ECO:0000256" key="6">
    <source>
        <dbReference type="ARBA" id="ARBA00022989"/>
    </source>
</evidence>
<dbReference type="GO" id="GO:0005886">
    <property type="term" value="C:plasma membrane"/>
    <property type="evidence" value="ECO:0007669"/>
    <property type="project" value="UniProtKB-SubCell"/>
</dbReference>
<accession>A0AAE3DA37</accession>
<keyword evidence="4 9" id="KW-0808">Transferase</keyword>
<keyword evidence="10" id="KW-1185">Reference proteome</keyword>
<keyword evidence="2" id="KW-1003">Cell membrane</keyword>
<feature type="transmembrane region" description="Helical" evidence="8">
    <location>
        <begin position="133"/>
        <end position="153"/>
    </location>
</feature>
<keyword evidence="7 8" id="KW-0472">Membrane</keyword>
<keyword evidence="6 8" id="KW-1133">Transmembrane helix</keyword>
<feature type="transmembrane region" description="Helical" evidence="8">
    <location>
        <begin position="354"/>
        <end position="373"/>
    </location>
</feature>
<protein>
    <submittedName>
        <fullName evidence="9">Glycosyltransferase family 39 protein</fullName>
        <ecNumber evidence="9">2.4.-.-</ecNumber>
    </submittedName>
</protein>
<feature type="transmembrane region" description="Helical" evidence="8">
    <location>
        <begin position="103"/>
        <end position="121"/>
    </location>
</feature>
<evidence type="ECO:0000256" key="5">
    <source>
        <dbReference type="ARBA" id="ARBA00022692"/>
    </source>
</evidence>
<feature type="transmembrane region" description="Helical" evidence="8">
    <location>
        <begin position="331"/>
        <end position="348"/>
    </location>
</feature>
<dbReference type="AlphaFoldDB" id="A0AAE3DA37"/>
<organism evidence="9 10">
    <name type="scientific">Hominiventricola filiformis</name>
    <dbReference type="NCBI Taxonomy" id="2885352"/>
    <lineage>
        <taxon>Bacteria</taxon>
        <taxon>Bacillati</taxon>
        <taxon>Bacillota</taxon>
        <taxon>Clostridia</taxon>
        <taxon>Lachnospirales</taxon>
        <taxon>Lachnospiraceae</taxon>
        <taxon>Hominiventricola</taxon>
    </lineage>
</organism>